<name>A0AA90Z5I8_9RHOB</name>
<dbReference type="Proteomes" id="UP000597886">
    <property type="component" value="Unassembled WGS sequence"/>
</dbReference>
<comment type="caution">
    <text evidence="2">The sequence shown here is derived from an EMBL/GenBank/DDBJ whole genome shotgun (WGS) entry which is preliminary data.</text>
</comment>
<accession>A0AA90Z5I8</accession>
<evidence type="ECO:0000313" key="3">
    <source>
        <dbReference type="Proteomes" id="UP000597886"/>
    </source>
</evidence>
<dbReference type="RefSeq" id="WP_171331785.1">
    <property type="nucleotide sequence ID" value="NZ_WVRA01000012.1"/>
</dbReference>
<evidence type="ECO:0000313" key="2">
    <source>
        <dbReference type="EMBL" id="NOE20662.1"/>
    </source>
</evidence>
<evidence type="ECO:0000256" key="1">
    <source>
        <dbReference type="SAM" id="MobiDB-lite"/>
    </source>
</evidence>
<gene>
    <name evidence="2" type="ORF">GS634_21240</name>
</gene>
<sequence>MLSDDTIPEKHPYCLQSANTSPPAKGPQDKIESVERCHQTPLPGFAIRTATEPVFRSTSRNTGRIPCDLSEGAVAKKIRSNTCEQVDKNSFSGVMGVNLADAAKRLALPKPDVSGSISGPGLKVSKHLCFAFTQDAFTLFRISNVMHRPFTSAQTFLNQFEMYSTHYLHLDEHSVFFFRAPKARAWLLTLITLKKPLFPMRTMNYLLAVKRY</sequence>
<organism evidence="2 3">
    <name type="scientific">Ruegeria atlantica</name>
    <dbReference type="NCBI Taxonomy" id="81569"/>
    <lineage>
        <taxon>Bacteria</taxon>
        <taxon>Pseudomonadati</taxon>
        <taxon>Pseudomonadota</taxon>
        <taxon>Alphaproteobacteria</taxon>
        <taxon>Rhodobacterales</taxon>
        <taxon>Roseobacteraceae</taxon>
        <taxon>Ruegeria</taxon>
    </lineage>
</organism>
<protein>
    <submittedName>
        <fullName evidence="2">Uncharacterized protein</fullName>
    </submittedName>
</protein>
<feature type="region of interest" description="Disordered" evidence="1">
    <location>
        <begin position="1"/>
        <end position="29"/>
    </location>
</feature>
<reference evidence="2" key="1">
    <citation type="submission" date="2019-12" db="EMBL/GenBank/DDBJ databases">
        <title>Ruegeria JWLKs population differentiation of coral mucus and skeleton niches.</title>
        <authorList>
            <person name="Luo D."/>
        </authorList>
    </citation>
    <scope>NUCLEOTIDE SEQUENCE</scope>
    <source>
        <strain evidence="2">HKCCD6181</strain>
    </source>
</reference>
<proteinExistence type="predicted"/>
<dbReference type="AlphaFoldDB" id="A0AA90Z5I8"/>
<dbReference type="EMBL" id="WVRA01000012">
    <property type="protein sequence ID" value="NOE20662.1"/>
    <property type="molecule type" value="Genomic_DNA"/>
</dbReference>